<dbReference type="GO" id="GO:0000492">
    <property type="term" value="P:box C/D snoRNP assembly"/>
    <property type="evidence" value="ECO:0007669"/>
    <property type="project" value="TreeGrafter"/>
</dbReference>
<feature type="domain" description="HIT-type" evidence="8">
    <location>
        <begin position="12"/>
        <end position="46"/>
    </location>
</feature>
<name>A0A4S8ZG30_AURPU</name>
<keyword evidence="2 6" id="KW-0863">Zinc-finger</keyword>
<dbReference type="GO" id="GO:0048254">
    <property type="term" value="P:snoRNA localization"/>
    <property type="evidence" value="ECO:0007669"/>
    <property type="project" value="TreeGrafter"/>
</dbReference>
<gene>
    <name evidence="9" type="ORF">D6D19_09425</name>
</gene>
<dbReference type="PANTHER" id="PTHR13483">
    <property type="entry name" value="BOX C_D SNORNA PROTEIN 1-RELATED"/>
    <property type="match status" value="1"/>
</dbReference>
<dbReference type="GO" id="GO:0005634">
    <property type="term" value="C:nucleus"/>
    <property type="evidence" value="ECO:0007669"/>
    <property type="project" value="TreeGrafter"/>
</dbReference>
<dbReference type="Proteomes" id="UP000308802">
    <property type="component" value="Unassembled WGS sequence"/>
</dbReference>
<dbReference type="GO" id="GO:0070761">
    <property type="term" value="C:pre-snoRNP complex"/>
    <property type="evidence" value="ECO:0007669"/>
    <property type="project" value="TreeGrafter"/>
</dbReference>
<dbReference type="InterPro" id="IPR007529">
    <property type="entry name" value="Znf_HIT"/>
</dbReference>
<dbReference type="AlphaFoldDB" id="A0A4S8ZG30"/>
<evidence type="ECO:0000256" key="5">
    <source>
        <dbReference type="ARBA" id="ARBA00049654"/>
    </source>
</evidence>
<dbReference type="InterPro" id="IPR057721">
    <property type="entry name" value="BCD1_alpha/beta"/>
</dbReference>
<evidence type="ECO:0000256" key="2">
    <source>
        <dbReference type="ARBA" id="ARBA00022771"/>
    </source>
</evidence>
<dbReference type="EMBL" id="QZAO01000526">
    <property type="protein sequence ID" value="THW64791.1"/>
    <property type="molecule type" value="Genomic_DNA"/>
</dbReference>
<dbReference type="CDD" id="cd23023">
    <property type="entry name" value="zf-HIT_BCD1"/>
    <property type="match status" value="1"/>
</dbReference>
<dbReference type="SUPFAM" id="SSF144232">
    <property type="entry name" value="HIT/MYND zinc finger-like"/>
    <property type="match status" value="1"/>
</dbReference>
<dbReference type="PANTHER" id="PTHR13483:SF11">
    <property type="entry name" value="ZINC FINGER HIT DOMAIN-CONTAINING PROTEIN 3"/>
    <property type="match status" value="1"/>
</dbReference>
<evidence type="ECO:0000313" key="9">
    <source>
        <dbReference type="EMBL" id="THW64791.1"/>
    </source>
</evidence>
<comment type="similarity">
    <text evidence="5">Belongs to the BCD1 family.</text>
</comment>
<dbReference type="GO" id="GO:0008270">
    <property type="term" value="F:zinc ion binding"/>
    <property type="evidence" value="ECO:0007669"/>
    <property type="project" value="UniProtKB-UniRule"/>
</dbReference>
<dbReference type="InterPro" id="IPR051639">
    <property type="entry name" value="BCD1"/>
</dbReference>
<evidence type="ECO:0000256" key="4">
    <source>
        <dbReference type="ARBA" id="ARBA00049598"/>
    </source>
</evidence>
<proteinExistence type="inferred from homology"/>
<accession>A0A4S8ZG30</accession>
<keyword evidence="3" id="KW-0862">Zinc</keyword>
<evidence type="ECO:0000259" key="8">
    <source>
        <dbReference type="PROSITE" id="PS51083"/>
    </source>
</evidence>
<feature type="region of interest" description="Disordered" evidence="7">
    <location>
        <begin position="203"/>
        <end position="271"/>
    </location>
</feature>
<evidence type="ECO:0000256" key="7">
    <source>
        <dbReference type="SAM" id="MobiDB-lite"/>
    </source>
</evidence>
<dbReference type="Pfam" id="PF04438">
    <property type="entry name" value="zf-HIT"/>
    <property type="match status" value="1"/>
</dbReference>
<protein>
    <recommendedName>
        <fullName evidence="8">HIT-type domain-containing protein</fullName>
    </recommendedName>
</protein>
<dbReference type="GO" id="GO:0000463">
    <property type="term" value="P:maturation of LSU-rRNA from tricistronic rRNA transcript (SSU-rRNA, 5.8S rRNA, LSU-rRNA)"/>
    <property type="evidence" value="ECO:0007669"/>
    <property type="project" value="TreeGrafter"/>
</dbReference>
<evidence type="ECO:0000256" key="6">
    <source>
        <dbReference type="PROSITE-ProRule" id="PRU00453"/>
    </source>
</evidence>
<keyword evidence="1" id="KW-0479">Metal-binding</keyword>
<comment type="function">
    <text evidence="4">Required for box C/D snoRNAs accumulation involved in snoRNA processing, snoRNA transport to the nucleolus and ribosome biogenesis.</text>
</comment>
<dbReference type="PROSITE" id="PS51083">
    <property type="entry name" value="ZF_HIT"/>
    <property type="match status" value="1"/>
</dbReference>
<sequence length="391" mass="43150">MADSSTPLTALCNICHSAPPKYTCPRDKVRTCSLACSQAHKRRAACTGVRDPSAYVSKSALATAGGIDRDYNFLSGLERNIDRADKETTERGVSLSGHGKPVFQKRWHDNGALGKYLRENGIMVHKAPIGMARQKANQTRFIQKSKRIVWSVEWVLDGEKRIAEVDESRTMQEGYKELMLEKERENKKRKRVQDDAIVKAQKQKVRSEKVEALETQPQSEGGAVDQEKAVSEVGGVATTIDPTIAPSADESKPEDSSEQQQPPPSQDGSSTTEVAHFYLHKPHTSSTNTVLIPVASDTTLTHALRHKDVLEFPTIYVFNTNESSHSQNPATEAAPAGTIIKDDQTSELPKGFITLDQYNQERSAEYKELMGLMESIPEGQRKVALDGGIFG</sequence>
<dbReference type="Gene3D" id="3.30.60.190">
    <property type="match status" value="1"/>
</dbReference>
<evidence type="ECO:0000256" key="1">
    <source>
        <dbReference type="ARBA" id="ARBA00022723"/>
    </source>
</evidence>
<dbReference type="Pfam" id="PF25790">
    <property type="entry name" value="BCD1"/>
    <property type="match status" value="1"/>
</dbReference>
<organism evidence="9 10">
    <name type="scientific">Aureobasidium pullulans</name>
    <name type="common">Black yeast</name>
    <name type="synonym">Pullularia pullulans</name>
    <dbReference type="NCBI Taxonomy" id="5580"/>
    <lineage>
        <taxon>Eukaryota</taxon>
        <taxon>Fungi</taxon>
        <taxon>Dikarya</taxon>
        <taxon>Ascomycota</taxon>
        <taxon>Pezizomycotina</taxon>
        <taxon>Dothideomycetes</taxon>
        <taxon>Dothideomycetidae</taxon>
        <taxon>Dothideales</taxon>
        <taxon>Saccotheciaceae</taxon>
        <taxon>Aureobasidium</taxon>
    </lineage>
</organism>
<evidence type="ECO:0000313" key="10">
    <source>
        <dbReference type="Proteomes" id="UP000308802"/>
    </source>
</evidence>
<comment type="caution">
    <text evidence="9">The sequence shown here is derived from an EMBL/GenBank/DDBJ whole genome shotgun (WGS) entry which is preliminary data.</text>
</comment>
<evidence type="ECO:0000256" key="3">
    <source>
        <dbReference type="ARBA" id="ARBA00022833"/>
    </source>
</evidence>
<reference evidence="9 10" key="1">
    <citation type="submission" date="2018-10" db="EMBL/GenBank/DDBJ databases">
        <title>Fifty Aureobasidium pullulans genomes reveal a recombining polyextremotolerant generalist.</title>
        <authorList>
            <person name="Gostincar C."/>
            <person name="Turk M."/>
            <person name="Zajc J."/>
            <person name="Gunde-Cimerman N."/>
        </authorList>
    </citation>
    <scope>NUCLEOTIDE SEQUENCE [LARGE SCALE GENOMIC DNA]</scope>
    <source>
        <strain evidence="9 10">EXF-10659</strain>
    </source>
</reference>
<feature type="non-terminal residue" evidence="9">
    <location>
        <position position="391"/>
    </location>
</feature>